<dbReference type="CDD" id="cd00714">
    <property type="entry name" value="GFAT"/>
    <property type="match status" value="1"/>
</dbReference>
<dbReference type="InterPro" id="IPR001347">
    <property type="entry name" value="SIS_dom"/>
</dbReference>
<dbReference type="PANTHER" id="PTHR10937">
    <property type="entry name" value="GLUCOSAMINE--FRUCTOSE-6-PHOSPHATE AMINOTRANSFERASE, ISOMERIZING"/>
    <property type="match status" value="1"/>
</dbReference>
<evidence type="ECO:0000256" key="2">
    <source>
        <dbReference type="ARBA" id="ARBA00004496"/>
    </source>
</evidence>
<dbReference type="EMBL" id="PRKZ01000002">
    <property type="protein sequence ID" value="RAW51408.1"/>
    <property type="molecule type" value="Genomic_DNA"/>
</dbReference>
<evidence type="ECO:0000313" key="13">
    <source>
        <dbReference type="EMBL" id="RAW51408.1"/>
    </source>
</evidence>
<organism evidence="13 14">
    <name type="scientific">Faecalibacterium prausnitzii</name>
    <dbReference type="NCBI Taxonomy" id="853"/>
    <lineage>
        <taxon>Bacteria</taxon>
        <taxon>Bacillati</taxon>
        <taxon>Bacillota</taxon>
        <taxon>Clostridia</taxon>
        <taxon>Eubacteriales</taxon>
        <taxon>Oscillospiraceae</taxon>
        <taxon>Faecalibacterium</taxon>
    </lineage>
</organism>
<evidence type="ECO:0000256" key="6">
    <source>
        <dbReference type="ARBA" id="ARBA00022576"/>
    </source>
</evidence>
<evidence type="ECO:0000259" key="11">
    <source>
        <dbReference type="PROSITE" id="PS51278"/>
    </source>
</evidence>
<feature type="domain" description="SIS" evidence="12">
    <location>
        <begin position="288"/>
        <end position="427"/>
    </location>
</feature>
<keyword evidence="6 10" id="KW-0032">Aminotransferase</keyword>
<dbReference type="PROSITE" id="PS51464">
    <property type="entry name" value="SIS"/>
    <property type="match status" value="2"/>
</dbReference>
<comment type="catalytic activity">
    <reaction evidence="1 10">
        <text>D-fructose 6-phosphate + L-glutamine = D-glucosamine 6-phosphate + L-glutamate</text>
        <dbReference type="Rhea" id="RHEA:13237"/>
        <dbReference type="ChEBI" id="CHEBI:29985"/>
        <dbReference type="ChEBI" id="CHEBI:58359"/>
        <dbReference type="ChEBI" id="CHEBI:58725"/>
        <dbReference type="ChEBI" id="CHEBI:61527"/>
        <dbReference type="EC" id="2.6.1.16"/>
    </reaction>
</comment>
<dbReference type="NCBIfam" id="TIGR01135">
    <property type="entry name" value="glmS"/>
    <property type="match status" value="1"/>
</dbReference>
<dbReference type="InterPro" id="IPR046348">
    <property type="entry name" value="SIS_dom_sf"/>
</dbReference>
<dbReference type="HAMAP" id="MF_00164">
    <property type="entry name" value="GlmS"/>
    <property type="match status" value="1"/>
</dbReference>
<comment type="function">
    <text evidence="10">Catalyzes the first step in hexosamine metabolism, converting fructose-6P into glucosamine-6P using glutamine as a nitrogen source.</text>
</comment>
<keyword evidence="7 10" id="KW-0808">Transferase</keyword>
<feature type="active site" description="Nucleophile; for GATase activity" evidence="10">
    <location>
        <position position="7"/>
    </location>
</feature>
<evidence type="ECO:0000256" key="1">
    <source>
        <dbReference type="ARBA" id="ARBA00001031"/>
    </source>
</evidence>
<accession>A0A329TRZ1</accession>
<keyword evidence="5 10" id="KW-0963">Cytoplasm</keyword>
<comment type="caution">
    <text evidence="13">The sequence shown here is derived from an EMBL/GenBank/DDBJ whole genome shotgun (WGS) entry which is preliminary data.</text>
</comment>
<proteinExistence type="inferred from homology"/>
<dbReference type="InterPro" id="IPR029055">
    <property type="entry name" value="Ntn_hydrolases_N"/>
</dbReference>
<dbReference type="NCBIfam" id="NF001484">
    <property type="entry name" value="PRK00331.1"/>
    <property type="match status" value="1"/>
</dbReference>
<dbReference type="CDD" id="cd05008">
    <property type="entry name" value="SIS_GlmS_GlmD_1"/>
    <property type="match status" value="1"/>
</dbReference>
<dbReference type="Pfam" id="PF13522">
    <property type="entry name" value="GATase_6"/>
    <property type="match status" value="1"/>
</dbReference>
<comment type="subcellular location">
    <subcellularLocation>
        <location evidence="2 10">Cytoplasm</location>
    </subcellularLocation>
</comment>
<dbReference type="GO" id="GO:0006487">
    <property type="term" value="P:protein N-linked glycosylation"/>
    <property type="evidence" value="ECO:0007669"/>
    <property type="project" value="TreeGrafter"/>
</dbReference>
<comment type="subunit">
    <text evidence="10">Homodimer.</text>
</comment>
<dbReference type="InterPro" id="IPR017932">
    <property type="entry name" value="GATase_2_dom"/>
</dbReference>
<feature type="domain" description="Glutamine amidotransferase type-2" evidence="11">
    <location>
        <begin position="7"/>
        <end position="221"/>
    </location>
</feature>
<evidence type="ECO:0000313" key="14">
    <source>
        <dbReference type="Proteomes" id="UP000251634"/>
    </source>
</evidence>
<dbReference type="EC" id="2.6.1.16" evidence="3 10"/>
<evidence type="ECO:0000256" key="7">
    <source>
        <dbReference type="ARBA" id="ARBA00022679"/>
    </source>
</evidence>
<dbReference type="Pfam" id="PF01380">
    <property type="entry name" value="SIS"/>
    <property type="match status" value="2"/>
</dbReference>
<evidence type="ECO:0000259" key="12">
    <source>
        <dbReference type="PROSITE" id="PS51464"/>
    </source>
</evidence>
<dbReference type="Proteomes" id="UP000251634">
    <property type="component" value="Unassembled WGS sequence"/>
</dbReference>
<dbReference type="AlphaFoldDB" id="A0A329TRZ1"/>
<dbReference type="InterPro" id="IPR047084">
    <property type="entry name" value="GFAT_N"/>
</dbReference>
<dbReference type="GO" id="GO:0006002">
    <property type="term" value="P:fructose 6-phosphate metabolic process"/>
    <property type="evidence" value="ECO:0007669"/>
    <property type="project" value="TreeGrafter"/>
</dbReference>
<dbReference type="InterPro" id="IPR035490">
    <property type="entry name" value="GlmS/FrlB_SIS"/>
</dbReference>
<keyword evidence="8" id="KW-0677">Repeat</keyword>
<dbReference type="FunFam" id="3.40.50.10490:FF:000001">
    <property type="entry name" value="Glutamine--fructose-6-phosphate aminotransferase [isomerizing]"/>
    <property type="match status" value="1"/>
</dbReference>
<dbReference type="CDD" id="cd05009">
    <property type="entry name" value="SIS_GlmS_GlmD_2"/>
    <property type="match status" value="1"/>
</dbReference>
<dbReference type="Gene3D" id="3.60.20.10">
    <property type="entry name" value="Glutamine Phosphoribosylpyrophosphate, subunit 1, domain 1"/>
    <property type="match status" value="1"/>
</dbReference>
<dbReference type="GO" id="GO:0005829">
    <property type="term" value="C:cytosol"/>
    <property type="evidence" value="ECO:0007669"/>
    <property type="project" value="TreeGrafter"/>
</dbReference>
<dbReference type="InterPro" id="IPR005855">
    <property type="entry name" value="GFAT"/>
</dbReference>
<evidence type="ECO:0000256" key="4">
    <source>
        <dbReference type="ARBA" id="ARBA00016090"/>
    </source>
</evidence>
<dbReference type="Gene3D" id="3.40.50.10490">
    <property type="entry name" value="Glucose-6-phosphate isomerase like protein, domain 1"/>
    <property type="match status" value="2"/>
</dbReference>
<evidence type="ECO:0000256" key="3">
    <source>
        <dbReference type="ARBA" id="ARBA00012916"/>
    </source>
</evidence>
<dbReference type="FunFam" id="3.60.20.10:FF:000006">
    <property type="entry name" value="Glutamine--fructose-6-phosphate aminotransferase [isomerizing]"/>
    <property type="match status" value="1"/>
</dbReference>
<dbReference type="SUPFAM" id="SSF53697">
    <property type="entry name" value="SIS domain"/>
    <property type="match status" value="1"/>
</dbReference>
<reference evidence="13 14" key="1">
    <citation type="submission" date="2018-02" db="EMBL/GenBank/DDBJ databases">
        <title>Complete genome sequencing of Faecalibacterium prausnitzii strains isolated from the human gut.</title>
        <authorList>
            <person name="Fitzgerald B.C."/>
            <person name="Shkoporov A.N."/>
            <person name="Ross P.R."/>
            <person name="Hill C."/>
        </authorList>
    </citation>
    <scope>NUCLEOTIDE SEQUENCE [LARGE SCALE GENOMIC DNA]</scope>
    <source>
        <strain evidence="13 14">APC942/8-14-2</strain>
    </source>
</reference>
<dbReference type="GO" id="GO:0006047">
    <property type="term" value="P:UDP-N-acetylglucosamine metabolic process"/>
    <property type="evidence" value="ECO:0007669"/>
    <property type="project" value="TreeGrafter"/>
</dbReference>
<dbReference type="SUPFAM" id="SSF56235">
    <property type="entry name" value="N-terminal nucleophile aminohydrolases (Ntn hydrolases)"/>
    <property type="match status" value="1"/>
</dbReference>
<gene>
    <name evidence="10 13" type="primary">glmS</name>
    <name evidence="13" type="ORF">C4N25_05030</name>
</gene>
<evidence type="ECO:0000256" key="10">
    <source>
        <dbReference type="HAMAP-Rule" id="MF_00164"/>
    </source>
</evidence>
<keyword evidence="9" id="KW-0315">Glutamine amidotransferase</keyword>
<dbReference type="PANTHER" id="PTHR10937:SF0">
    <property type="entry name" value="GLUTAMINE--FRUCTOSE-6-PHOSPHATE TRANSAMINASE (ISOMERIZING)"/>
    <property type="match status" value="1"/>
</dbReference>
<feature type="domain" description="SIS" evidence="12">
    <location>
        <begin position="460"/>
        <end position="601"/>
    </location>
</feature>
<dbReference type="GO" id="GO:0097367">
    <property type="term" value="F:carbohydrate derivative binding"/>
    <property type="evidence" value="ECO:0007669"/>
    <property type="project" value="InterPro"/>
</dbReference>
<evidence type="ECO:0000256" key="5">
    <source>
        <dbReference type="ARBA" id="ARBA00022490"/>
    </source>
</evidence>
<evidence type="ECO:0000256" key="9">
    <source>
        <dbReference type="ARBA" id="ARBA00022962"/>
    </source>
</evidence>
<dbReference type="GO" id="GO:0004360">
    <property type="term" value="F:glutamine-fructose-6-phosphate transaminase (isomerizing) activity"/>
    <property type="evidence" value="ECO:0007669"/>
    <property type="project" value="UniProtKB-UniRule"/>
</dbReference>
<name>A0A329TRZ1_9FIRM</name>
<sequence length="611" mass="66895">MEVFCMCGIVGYAGKRSAQDVLLDGLEKLEYRGYDSAGVALAQEGGIRVVKSKGRLDALRQKLAVQALAESSCGIGHTRWATHGEPSDVNSHPHSTPRVSIVHNGIIENYGALKERLAARGYTFESETDTEVLVKLIDSCYHGEPLQALHEALGMVRGSYALAVLFKDFPDTIFAVKKESPLIVGWGEGENFVASDIPALLKYTRDYSVLEEGDLAVVTAQGIRFYNAFGEPVERQRLTADWDQEAAEKGGYPHFMLKEINEQPAAITATVSPRVEDGMPDLRIPELTDERLRSIGTVHLVACGTAMHAGMVGKAAIETLARVPAEVDIASEFRYRDPILNKNDLVIIISQSGETSDTLAALKLAKSRGVPVLAIVNVVGSSIARAADYILYTYAGPEIAVASTKAYVVQMCVLYLFALRLAYARGKLEEAETKRLTAELLRAGEVIKPRLDDCEQIKYLASRFVNTQSCFFIGRGFDYALSLEGSLKLKEISYVHSDAYAAGELKHGTISLITDGVPVIALATQKQVYEKTISNAKETKSRGARVILFTTKDAVVPEGVADYIVRLDEYEDLLMPLQLIVPLQLFAYYMAVLRGCDVDKPRNLAKSVTVE</sequence>
<dbReference type="PROSITE" id="PS51278">
    <property type="entry name" value="GATASE_TYPE_2"/>
    <property type="match status" value="1"/>
</dbReference>
<dbReference type="GO" id="GO:0005975">
    <property type="term" value="P:carbohydrate metabolic process"/>
    <property type="evidence" value="ECO:0007669"/>
    <property type="project" value="UniProtKB-UniRule"/>
</dbReference>
<evidence type="ECO:0000256" key="8">
    <source>
        <dbReference type="ARBA" id="ARBA00022737"/>
    </source>
</evidence>
<feature type="initiator methionine" description="Removed" evidence="10">
    <location>
        <position position="6"/>
    </location>
</feature>
<protein>
    <recommendedName>
        <fullName evidence="4 10">Glutamine--fructose-6-phosphate aminotransferase [isomerizing]</fullName>
        <ecNumber evidence="3 10">2.6.1.16</ecNumber>
    </recommendedName>
    <alternativeName>
        <fullName evidence="10">D-fructose-6-phosphate amidotransferase</fullName>
    </alternativeName>
    <alternativeName>
        <fullName evidence="10">GFAT</fullName>
    </alternativeName>
    <alternativeName>
        <fullName evidence="10">Glucosamine-6-phosphate synthase</fullName>
    </alternativeName>
    <alternativeName>
        <fullName evidence="10">Hexosephosphate aminotransferase</fullName>
    </alternativeName>
    <alternativeName>
        <fullName evidence="10">L-glutamine--D-fructose-6-phosphate amidotransferase</fullName>
    </alternativeName>
</protein>
<dbReference type="InterPro" id="IPR035466">
    <property type="entry name" value="GlmS/AgaS_SIS"/>
</dbReference>
<feature type="active site" description="For Fru-6P isomerization activity" evidence="10">
    <location>
        <position position="606"/>
    </location>
</feature>